<keyword evidence="7" id="KW-1185">Reference proteome</keyword>
<feature type="region of interest" description="Disordered" evidence="4">
    <location>
        <begin position="415"/>
        <end position="439"/>
    </location>
</feature>
<evidence type="ECO:0000256" key="1">
    <source>
        <dbReference type="ARBA" id="ARBA00004442"/>
    </source>
</evidence>
<dbReference type="Gene3D" id="2.40.170.20">
    <property type="entry name" value="TonB-dependent receptor, beta-barrel domain"/>
    <property type="match status" value="1"/>
</dbReference>
<evidence type="ECO:0000313" key="7">
    <source>
        <dbReference type="Proteomes" id="UP000216035"/>
    </source>
</evidence>
<dbReference type="Pfam" id="PF13715">
    <property type="entry name" value="CarbopepD_reg_2"/>
    <property type="match status" value="1"/>
</dbReference>
<dbReference type="AlphaFoldDB" id="A0A255ZGK5"/>
<dbReference type="SUPFAM" id="SSF49464">
    <property type="entry name" value="Carboxypeptidase regulatory domain-like"/>
    <property type="match status" value="1"/>
</dbReference>
<evidence type="ECO:0000313" key="6">
    <source>
        <dbReference type="EMBL" id="OYQ40683.1"/>
    </source>
</evidence>
<protein>
    <recommendedName>
        <fullName evidence="5">Outer membrane protein beta-barrel domain-containing protein</fullName>
    </recommendedName>
</protein>
<dbReference type="RefSeq" id="WP_094487278.1">
    <property type="nucleotide sequence ID" value="NZ_NOXX01000220.1"/>
</dbReference>
<evidence type="ECO:0000259" key="5">
    <source>
        <dbReference type="Pfam" id="PF14905"/>
    </source>
</evidence>
<keyword evidence="2" id="KW-0472">Membrane</keyword>
<proteinExistence type="predicted"/>
<comment type="subcellular location">
    <subcellularLocation>
        <location evidence="1">Cell outer membrane</location>
    </subcellularLocation>
</comment>
<dbReference type="GO" id="GO:0009279">
    <property type="term" value="C:cell outer membrane"/>
    <property type="evidence" value="ECO:0007669"/>
    <property type="project" value="UniProtKB-SubCell"/>
</dbReference>
<reference evidence="6 7" key="1">
    <citation type="submission" date="2017-07" db="EMBL/GenBank/DDBJ databases">
        <title>Flavobacterium cyanobacteriorum sp. nov., isolated from cyanobacterial aggregates in a eutrophic lake.</title>
        <authorList>
            <person name="Cai H."/>
        </authorList>
    </citation>
    <scope>NUCLEOTIDE SEQUENCE [LARGE SCALE GENOMIC DNA]</scope>
    <source>
        <strain evidence="6 7">TH167</strain>
    </source>
</reference>
<feature type="domain" description="Outer membrane protein beta-barrel" evidence="5">
    <location>
        <begin position="453"/>
        <end position="792"/>
    </location>
</feature>
<name>A0A255ZGK5_9FLAO</name>
<dbReference type="OrthoDB" id="1682379at2"/>
<dbReference type="SUPFAM" id="SSF56935">
    <property type="entry name" value="Porins"/>
    <property type="match status" value="1"/>
</dbReference>
<dbReference type="InterPro" id="IPR036942">
    <property type="entry name" value="Beta-barrel_TonB_sf"/>
</dbReference>
<dbReference type="EMBL" id="NOXX01000220">
    <property type="protein sequence ID" value="OYQ40683.1"/>
    <property type="molecule type" value="Genomic_DNA"/>
</dbReference>
<evidence type="ECO:0000256" key="2">
    <source>
        <dbReference type="ARBA" id="ARBA00023136"/>
    </source>
</evidence>
<dbReference type="InterPro" id="IPR041700">
    <property type="entry name" value="OMP_b-brl_3"/>
</dbReference>
<organism evidence="6 7">
    <name type="scientific">Flavobacterium aurantiibacter</name>
    <dbReference type="NCBI Taxonomy" id="2023067"/>
    <lineage>
        <taxon>Bacteria</taxon>
        <taxon>Pseudomonadati</taxon>
        <taxon>Bacteroidota</taxon>
        <taxon>Flavobacteriia</taxon>
        <taxon>Flavobacteriales</taxon>
        <taxon>Flavobacteriaceae</taxon>
        <taxon>Flavobacterium</taxon>
    </lineage>
</organism>
<dbReference type="Gene3D" id="2.60.40.1120">
    <property type="entry name" value="Carboxypeptidase-like, regulatory domain"/>
    <property type="match status" value="1"/>
</dbReference>
<accession>A0A255ZGK5</accession>
<gene>
    <name evidence="6" type="ORF">CHX27_13475</name>
</gene>
<dbReference type="Proteomes" id="UP000216035">
    <property type="component" value="Unassembled WGS sequence"/>
</dbReference>
<dbReference type="Pfam" id="PF14905">
    <property type="entry name" value="OMP_b-brl_3"/>
    <property type="match status" value="1"/>
</dbReference>
<evidence type="ECO:0000256" key="3">
    <source>
        <dbReference type="ARBA" id="ARBA00023237"/>
    </source>
</evidence>
<evidence type="ECO:0000256" key="4">
    <source>
        <dbReference type="SAM" id="MobiDB-lite"/>
    </source>
</evidence>
<keyword evidence="3" id="KW-0998">Cell outer membrane</keyword>
<comment type="caution">
    <text evidence="6">The sequence shown here is derived from an EMBL/GenBank/DDBJ whole genome shotgun (WGS) entry which is preliminary data.</text>
</comment>
<sequence>MKNLLYVIFLFLCTTIQAQQKIEIKGKVIDKKTKLPVSSATIFVSIAKDSSMIDYTITNNSGNFLMNIKKPNTAFSVNASFVGYETQTKVFEGTETDYDLGILELAEAANELQEVILKGSAPPILIKKDTLEFNAASFKTGPDANVEALLKQLPGVEIDEEGKITVNGKEVNNILVNGKPFFGKDGKIATQNLPAEIIEKVQVTDTKTKSEELSGEAASSENKTINLTIAEENNKGQFGKIMGGYGSDERYESSLLYNRFKGDRKVSVLASSNNINSIGFSMNEIFDNMGGGRSRSVYYNDNGSFGINNLRFGANDTGITQSSMVGVNYQDKWLGKIDNQASYFLSNTETRNDNRNNTVNFLPTGTTFSESAARTRAFSNGHNFSSEFEYKIDSTASIFFSPSLAKSLAKNYSSRNQTTRNEAGDVLNDSEFDNDSRTENDQFTGNFTYYKSFKRKQGLTVDASLDNSRNNNLTQTASATTFADRPDDIRNQRQFDNSKNNNFNIQSEFTAKLTDSTRYALGVRYELLDSKSVLETFDFDAGSGNFDNLNAAQSNDIRSNTQKIRPTAGIQWNSKKVNFSATVGAEFVNFNNESDYLGINTELDKNYVFPDANAYLSYQFSEKKSLYVNYDYDVQLPQAQQILPVENLSDPLNTFIGNSALDPTYQHSFYLSFNNYDWAQRAGLFTYSGFTYSTNSIVSSTVFDDSFKAVTTYDNVGDTYNFYFGGNYSKSYKKGTRTFKWTTAMSMSGNFSRGLTNAVDFTNESYRISPRVNLSYTLDKVIDIMPSYNYTMFLNNYTNYIIDEANNFTHRAQLQFTSYVPKNVIGGIDFSYNYNSNIADGFRKDFYLMNVSLGYEFWKKQLIAKVKVYDLLDQNLNARRTITPTAIIDSENTVLRRYVMFSLTYNLKSFGDKKDEGGMIIIH</sequence>
<dbReference type="InterPro" id="IPR008969">
    <property type="entry name" value="CarboxyPept-like_regulatory"/>
</dbReference>